<dbReference type="Proteomes" id="UP000440732">
    <property type="component" value="Unassembled WGS sequence"/>
</dbReference>
<evidence type="ECO:0000313" key="18">
    <source>
        <dbReference type="Proteomes" id="UP000476176"/>
    </source>
</evidence>
<dbReference type="AlphaFoldDB" id="A0A6A4DCK0"/>
<dbReference type="EMBL" id="QXGF01000633">
    <property type="protein sequence ID" value="KAE8937510.1"/>
    <property type="molecule type" value="Genomic_DNA"/>
</dbReference>
<dbReference type="Proteomes" id="UP000476176">
    <property type="component" value="Unassembled WGS sequence"/>
</dbReference>
<dbReference type="EMBL" id="QXFX01000741">
    <property type="protein sequence ID" value="KAE9105653.1"/>
    <property type="molecule type" value="Genomic_DNA"/>
</dbReference>
<dbReference type="EMBL" id="QXGC01000887">
    <property type="protein sequence ID" value="KAE9217573.1"/>
    <property type="molecule type" value="Genomic_DNA"/>
</dbReference>
<evidence type="ECO:0000313" key="19">
    <source>
        <dbReference type="Proteomes" id="UP000488956"/>
    </source>
</evidence>
<dbReference type="Proteomes" id="UP000488956">
    <property type="component" value="Unassembled WGS sequence"/>
</dbReference>
<proteinExistence type="predicted"/>
<name>A0A6A4DCK0_9STRA</name>
<sequence>MRLARTSEDAPPSGVEAKKAHRLWEPTLQAVRMVANVPHRKCLRARVQSGCTTKRYAIKQGLIACVRGLNPPALKRKICPLPCLDKTRSAEPGSALEANGASEPSCASLGQGPRRYSQCLPGRHRNDRRDTGLQYKKMKLENPPTLASELSSLPVTSWRHFARHLHDGRIEQICILSGVERMKCEAEELK</sequence>
<keyword evidence="12" id="KW-1185">Reference proteome</keyword>
<evidence type="ECO:0000313" key="14">
    <source>
        <dbReference type="Proteomes" id="UP000440367"/>
    </source>
</evidence>
<dbReference type="EMBL" id="QXGA01000686">
    <property type="protein sequence ID" value="KAE9142588.1"/>
    <property type="molecule type" value="Genomic_DNA"/>
</dbReference>
<evidence type="ECO:0000313" key="11">
    <source>
        <dbReference type="Proteomes" id="UP000429523"/>
    </source>
</evidence>
<evidence type="ECO:0000313" key="5">
    <source>
        <dbReference type="EMBL" id="KAE9105653.1"/>
    </source>
</evidence>
<dbReference type="Proteomes" id="UP000440367">
    <property type="component" value="Unassembled WGS sequence"/>
</dbReference>
<evidence type="ECO:0000313" key="16">
    <source>
        <dbReference type="Proteomes" id="UP000441208"/>
    </source>
</evidence>
<dbReference type="Proteomes" id="UP000437068">
    <property type="component" value="Unassembled WGS sequence"/>
</dbReference>
<dbReference type="OrthoDB" id="119488at2759"/>
<dbReference type="Proteomes" id="UP000460718">
    <property type="component" value="Unassembled WGS sequence"/>
</dbReference>
<dbReference type="Proteomes" id="UP000441208">
    <property type="component" value="Unassembled WGS sequence"/>
</dbReference>
<gene>
    <name evidence="10" type="ORF">PF001_g13441</name>
    <name evidence="9" type="ORF">PF002_g14732</name>
    <name evidence="8" type="ORF">PF004_g14111</name>
    <name evidence="7" type="ORF">PF005_g12364</name>
    <name evidence="6" type="ORF">PF006_g12314</name>
    <name evidence="4" type="ORF">PF007_g13699</name>
    <name evidence="2" type="ORF">PF009_g12594</name>
    <name evidence="5" type="ORF">PF010_g12933</name>
    <name evidence="3" type="ORF">PF011_g16394</name>
</gene>
<evidence type="ECO:0000313" key="6">
    <source>
        <dbReference type="EMBL" id="KAE9142588.1"/>
    </source>
</evidence>
<evidence type="ECO:0000313" key="17">
    <source>
        <dbReference type="Proteomes" id="UP000460718"/>
    </source>
</evidence>
<dbReference type="EMBL" id="QXFW01001169">
    <property type="protein sequence ID" value="KAE8995292.1"/>
    <property type="molecule type" value="Genomic_DNA"/>
</dbReference>
<evidence type="ECO:0000313" key="7">
    <source>
        <dbReference type="EMBL" id="KAE9208048.1"/>
    </source>
</evidence>
<organism evidence="10 13">
    <name type="scientific">Phytophthora fragariae</name>
    <dbReference type="NCBI Taxonomy" id="53985"/>
    <lineage>
        <taxon>Eukaryota</taxon>
        <taxon>Sar</taxon>
        <taxon>Stramenopiles</taxon>
        <taxon>Oomycota</taxon>
        <taxon>Peronosporomycetes</taxon>
        <taxon>Peronosporales</taxon>
        <taxon>Peronosporaceae</taxon>
        <taxon>Phytophthora</taxon>
    </lineage>
</organism>
<reference evidence="11 12" key="1">
    <citation type="submission" date="2018-08" db="EMBL/GenBank/DDBJ databases">
        <title>Genomic investigation of the strawberry pathogen Phytophthora fragariae indicates pathogenicity is determined by transcriptional variation in three key races.</title>
        <authorList>
            <person name="Adams T.M."/>
            <person name="Armitage A.D."/>
            <person name="Sobczyk M.K."/>
            <person name="Bates H.J."/>
            <person name="Dunwell J.M."/>
            <person name="Nellist C.F."/>
            <person name="Harrison R.J."/>
        </authorList>
    </citation>
    <scope>NUCLEOTIDE SEQUENCE [LARGE SCALE GENOMIC DNA]</scope>
    <source>
        <strain evidence="10 13">A4</strain>
        <strain evidence="9 14">BC-1</strain>
        <strain evidence="8 18">BC-23</strain>
        <strain evidence="7 12">NOV-27</strain>
        <strain evidence="6 15">NOV-5</strain>
        <strain evidence="4 16">NOV-71</strain>
        <strain evidence="2 11">NOV-9</strain>
        <strain evidence="5 19">ONT-3</strain>
        <strain evidence="3 17">SCRP245</strain>
    </source>
</reference>
<protein>
    <submittedName>
        <fullName evidence="10">Uncharacterized protein</fullName>
    </submittedName>
</protein>
<evidence type="ECO:0000313" key="8">
    <source>
        <dbReference type="EMBL" id="KAE9217573.1"/>
    </source>
</evidence>
<evidence type="ECO:0000313" key="12">
    <source>
        <dbReference type="Proteomes" id="UP000433483"/>
    </source>
</evidence>
<evidence type="ECO:0000313" key="13">
    <source>
        <dbReference type="Proteomes" id="UP000437068"/>
    </source>
</evidence>
<evidence type="ECO:0000313" key="3">
    <source>
        <dbReference type="EMBL" id="KAE8995292.1"/>
    </source>
</evidence>
<dbReference type="EMBL" id="QXFZ01000765">
    <property type="protein sequence ID" value="KAE9105454.1"/>
    <property type="molecule type" value="Genomic_DNA"/>
</dbReference>
<comment type="caution">
    <text evidence="10">The sequence shown here is derived from an EMBL/GenBank/DDBJ whole genome shotgun (WGS) entry which is preliminary data.</text>
</comment>
<evidence type="ECO:0000313" key="2">
    <source>
        <dbReference type="EMBL" id="KAE8937510.1"/>
    </source>
</evidence>
<accession>A0A6A4DCK0</accession>
<feature type="region of interest" description="Disordered" evidence="1">
    <location>
        <begin position="93"/>
        <end position="130"/>
    </location>
</feature>
<dbReference type="Proteomes" id="UP000429523">
    <property type="component" value="Unassembled WGS sequence"/>
</dbReference>
<dbReference type="EMBL" id="QXGD01000796">
    <property type="protein sequence ID" value="KAE9224295.1"/>
    <property type="molecule type" value="Genomic_DNA"/>
</dbReference>
<evidence type="ECO:0000313" key="10">
    <source>
        <dbReference type="EMBL" id="KAE9303679.1"/>
    </source>
</evidence>
<evidence type="ECO:0000313" key="9">
    <source>
        <dbReference type="EMBL" id="KAE9224295.1"/>
    </source>
</evidence>
<evidence type="ECO:0000256" key="1">
    <source>
        <dbReference type="SAM" id="MobiDB-lite"/>
    </source>
</evidence>
<evidence type="ECO:0000313" key="4">
    <source>
        <dbReference type="EMBL" id="KAE9105454.1"/>
    </source>
</evidence>
<evidence type="ECO:0000313" key="15">
    <source>
        <dbReference type="Proteomes" id="UP000440732"/>
    </source>
</evidence>
<dbReference type="EMBL" id="QXGE01000791">
    <property type="protein sequence ID" value="KAE9303679.1"/>
    <property type="molecule type" value="Genomic_DNA"/>
</dbReference>
<dbReference type="EMBL" id="QXGB01000653">
    <property type="protein sequence ID" value="KAE9208048.1"/>
    <property type="molecule type" value="Genomic_DNA"/>
</dbReference>
<dbReference type="Proteomes" id="UP000433483">
    <property type="component" value="Unassembled WGS sequence"/>
</dbReference>